<feature type="region of interest" description="Disordered" evidence="1">
    <location>
        <begin position="1"/>
        <end position="21"/>
    </location>
</feature>
<comment type="caution">
    <text evidence="2">The sequence shown here is derived from an EMBL/GenBank/DDBJ whole genome shotgun (WGS) entry which is preliminary data.</text>
</comment>
<evidence type="ECO:0000256" key="1">
    <source>
        <dbReference type="SAM" id="MobiDB-lite"/>
    </source>
</evidence>
<proteinExistence type="predicted"/>
<evidence type="ECO:0000313" key="3">
    <source>
        <dbReference type="Proteomes" id="UP000638353"/>
    </source>
</evidence>
<dbReference type="EMBL" id="BMVC01000020">
    <property type="protein sequence ID" value="GHD13786.1"/>
    <property type="molecule type" value="Genomic_DNA"/>
</dbReference>
<sequence length="106" mass="11047">MFGQTPVHRADRHDGHVRPLAPRLPSRLLQGVAQDCELGISQAVGAVLRAEGGPPGGLVELGLVEVPQIDEMQVLVAEQVADPLAAPGRRLGGTALPVLRSSYAAT</sequence>
<gene>
    <name evidence="2" type="ORF">GCM10010334_72380</name>
</gene>
<accession>A0A918X633</accession>
<dbReference type="Proteomes" id="UP000638353">
    <property type="component" value="Unassembled WGS sequence"/>
</dbReference>
<reference evidence="2" key="1">
    <citation type="journal article" date="2014" name="Int. J. Syst. Evol. Microbiol.">
        <title>Complete genome sequence of Corynebacterium casei LMG S-19264T (=DSM 44701T), isolated from a smear-ripened cheese.</title>
        <authorList>
            <consortium name="US DOE Joint Genome Institute (JGI-PGF)"/>
            <person name="Walter F."/>
            <person name="Albersmeier A."/>
            <person name="Kalinowski J."/>
            <person name="Ruckert C."/>
        </authorList>
    </citation>
    <scope>NUCLEOTIDE SEQUENCE</scope>
    <source>
        <strain evidence="2">JCM 4637</strain>
    </source>
</reference>
<organism evidence="2 3">
    <name type="scientific">Streptomyces finlayi</name>
    <dbReference type="NCBI Taxonomy" id="67296"/>
    <lineage>
        <taxon>Bacteria</taxon>
        <taxon>Bacillati</taxon>
        <taxon>Actinomycetota</taxon>
        <taxon>Actinomycetes</taxon>
        <taxon>Kitasatosporales</taxon>
        <taxon>Streptomycetaceae</taxon>
        <taxon>Streptomyces</taxon>
    </lineage>
</organism>
<name>A0A918X633_9ACTN</name>
<reference evidence="2" key="2">
    <citation type="submission" date="2020-09" db="EMBL/GenBank/DDBJ databases">
        <authorList>
            <person name="Sun Q."/>
            <person name="Ohkuma M."/>
        </authorList>
    </citation>
    <scope>NUCLEOTIDE SEQUENCE</scope>
    <source>
        <strain evidence="2">JCM 4637</strain>
    </source>
</reference>
<feature type="compositionally biased region" description="Basic and acidic residues" evidence="1">
    <location>
        <begin position="8"/>
        <end position="17"/>
    </location>
</feature>
<evidence type="ECO:0000313" key="2">
    <source>
        <dbReference type="EMBL" id="GHD13786.1"/>
    </source>
</evidence>
<dbReference type="AlphaFoldDB" id="A0A918X633"/>
<protein>
    <submittedName>
        <fullName evidence="2">Uncharacterized protein</fullName>
    </submittedName>
</protein>